<accession>A0A5A7TQN5</accession>
<organism evidence="2 3">
    <name type="scientific">Cucumis melo var. makuwa</name>
    <name type="common">Oriental melon</name>
    <dbReference type="NCBI Taxonomy" id="1194695"/>
    <lineage>
        <taxon>Eukaryota</taxon>
        <taxon>Viridiplantae</taxon>
        <taxon>Streptophyta</taxon>
        <taxon>Embryophyta</taxon>
        <taxon>Tracheophyta</taxon>
        <taxon>Spermatophyta</taxon>
        <taxon>Magnoliopsida</taxon>
        <taxon>eudicotyledons</taxon>
        <taxon>Gunneridae</taxon>
        <taxon>Pentapetalae</taxon>
        <taxon>rosids</taxon>
        <taxon>fabids</taxon>
        <taxon>Cucurbitales</taxon>
        <taxon>Cucurbitaceae</taxon>
        <taxon>Benincaseae</taxon>
        <taxon>Cucumis</taxon>
    </lineage>
</organism>
<dbReference type="InterPro" id="IPR025312">
    <property type="entry name" value="DUF4216"/>
</dbReference>
<gene>
    <name evidence="2" type="ORF">E6C27_scaffold294G00170</name>
</gene>
<evidence type="ECO:0000313" key="3">
    <source>
        <dbReference type="Proteomes" id="UP000321393"/>
    </source>
</evidence>
<protein>
    <recommendedName>
        <fullName evidence="1">DUF4216 domain-containing protein</fullName>
    </recommendedName>
</protein>
<reference evidence="2 3" key="1">
    <citation type="submission" date="2019-08" db="EMBL/GenBank/DDBJ databases">
        <title>Draft genome sequences of two oriental melons (Cucumis melo L. var makuwa).</title>
        <authorList>
            <person name="Kwon S.-Y."/>
        </authorList>
    </citation>
    <scope>NUCLEOTIDE SEQUENCE [LARGE SCALE GENOMIC DNA]</scope>
    <source>
        <strain evidence="3">cv. SW 3</strain>
        <tissue evidence="2">Leaf</tissue>
    </source>
</reference>
<dbReference type="Proteomes" id="UP000321393">
    <property type="component" value="Unassembled WGS sequence"/>
</dbReference>
<feature type="domain" description="DUF4216" evidence="1">
    <location>
        <begin position="200"/>
        <end position="258"/>
    </location>
</feature>
<evidence type="ECO:0000313" key="2">
    <source>
        <dbReference type="EMBL" id="KAA0045424.1"/>
    </source>
</evidence>
<dbReference type="PANTHER" id="PTHR48258:SF3">
    <property type="entry name" value="FK506-BINDING PROTEIN 4-LIKE ISOFORM X1"/>
    <property type="match status" value="1"/>
</dbReference>
<sequence length="330" mass="37725">MSRVAPACEPHVRSLCTSRVAPVCAASRADLQPPSRAGPCPFSSRAAKPKLAPPIQFWTSLLGKHACLAVRTRQVNLQHVVVMTRTVMAVRRVSRWRVVVPAWVSFGITTYLGLCGPTGHQSSMDIDMTRVTRRGPRIPILLGVPRGTEDQSYVPTGAHVARVRERARDWRTRQGQRQTGERPEVTVASLRDFLFPLILVLTLCDWVDNRSGIEVDELGFTIVDLKRIGHKSDSFILATQEKQVFYVQESSNPEWSMVLTSPQRTIEEYFFEDEIGDMLQECGYRFIQRMPNVDTPNEIDDTTSTYIKHDRDSRWIHRWRIAMRMKEKCF</sequence>
<dbReference type="PANTHER" id="PTHR48258">
    <property type="entry name" value="DUF4218 DOMAIN-CONTAINING PROTEIN-RELATED"/>
    <property type="match status" value="1"/>
</dbReference>
<dbReference type="AlphaFoldDB" id="A0A5A7TQN5"/>
<proteinExistence type="predicted"/>
<evidence type="ECO:0000259" key="1">
    <source>
        <dbReference type="Pfam" id="PF13952"/>
    </source>
</evidence>
<comment type="caution">
    <text evidence="2">The sequence shown here is derived from an EMBL/GenBank/DDBJ whole genome shotgun (WGS) entry which is preliminary data.</text>
</comment>
<name>A0A5A7TQN5_CUCMM</name>
<dbReference type="OrthoDB" id="1722527at2759"/>
<dbReference type="Pfam" id="PF13952">
    <property type="entry name" value="DUF4216"/>
    <property type="match status" value="1"/>
</dbReference>
<dbReference type="EMBL" id="SSTE01014539">
    <property type="protein sequence ID" value="KAA0045424.1"/>
    <property type="molecule type" value="Genomic_DNA"/>
</dbReference>